<feature type="compositionally biased region" description="Basic and acidic residues" evidence="2">
    <location>
        <begin position="391"/>
        <end position="406"/>
    </location>
</feature>
<feature type="compositionally biased region" description="Basic and acidic residues" evidence="2">
    <location>
        <begin position="1358"/>
        <end position="1392"/>
    </location>
</feature>
<dbReference type="PANTHER" id="PTHR21715:SF0">
    <property type="entry name" value="RH04127P"/>
    <property type="match status" value="1"/>
</dbReference>
<evidence type="ECO:0000256" key="2">
    <source>
        <dbReference type="SAM" id="MobiDB-lite"/>
    </source>
</evidence>
<feature type="compositionally biased region" description="Basic residues" evidence="2">
    <location>
        <begin position="1850"/>
        <end position="1861"/>
    </location>
</feature>
<reference evidence="3 4" key="1">
    <citation type="submission" date="2017-12" db="EMBL/GenBank/DDBJ databases">
        <title>Sequencing, de novo assembly and annotation of complete genome of a new Thraustochytrid species, strain FCC1311.</title>
        <authorList>
            <person name="Sedici K."/>
            <person name="Godart F."/>
            <person name="Aiese Cigliano R."/>
            <person name="Sanseverino W."/>
            <person name="Barakat M."/>
            <person name="Ortet P."/>
            <person name="Marechal E."/>
            <person name="Cagnac O."/>
            <person name="Amato A."/>
        </authorList>
    </citation>
    <scope>NUCLEOTIDE SEQUENCE [LARGE SCALE GENOMIC DNA]</scope>
</reference>
<feature type="region of interest" description="Disordered" evidence="2">
    <location>
        <begin position="543"/>
        <end position="567"/>
    </location>
</feature>
<accession>A0A2R5G5T3</accession>
<dbReference type="OrthoDB" id="6344460at2759"/>
<dbReference type="InParanoid" id="A0A2R5G5T3"/>
<dbReference type="Gene3D" id="3.30.1470.10">
    <property type="entry name" value="Photosystem I PsaD, reaction center subunit II"/>
    <property type="match status" value="2"/>
</dbReference>
<evidence type="ECO:0000256" key="1">
    <source>
        <dbReference type="SAM" id="Coils"/>
    </source>
</evidence>
<organism evidence="3 4">
    <name type="scientific">Hondaea fermentalgiana</name>
    <dbReference type="NCBI Taxonomy" id="2315210"/>
    <lineage>
        <taxon>Eukaryota</taxon>
        <taxon>Sar</taxon>
        <taxon>Stramenopiles</taxon>
        <taxon>Bigyra</taxon>
        <taxon>Labyrinthulomycetes</taxon>
        <taxon>Thraustochytrida</taxon>
        <taxon>Thraustochytriidae</taxon>
        <taxon>Hondaea</taxon>
    </lineage>
</organism>
<feature type="region of interest" description="Disordered" evidence="2">
    <location>
        <begin position="617"/>
        <end position="735"/>
    </location>
</feature>
<name>A0A2R5G5T3_9STRA</name>
<feature type="region of interest" description="Disordered" evidence="2">
    <location>
        <begin position="1"/>
        <end position="28"/>
    </location>
</feature>
<feature type="compositionally biased region" description="Low complexity" evidence="2">
    <location>
        <begin position="1832"/>
        <end position="1847"/>
    </location>
</feature>
<feature type="compositionally biased region" description="Basic and acidic residues" evidence="2">
    <location>
        <begin position="1176"/>
        <end position="1188"/>
    </location>
</feature>
<feature type="compositionally biased region" description="Basic and acidic residues" evidence="2">
    <location>
        <begin position="698"/>
        <end position="714"/>
    </location>
</feature>
<feature type="compositionally biased region" description="Basic and acidic residues" evidence="2">
    <location>
        <begin position="207"/>
        <end position="232"/>
    </location>
</feature>
<feature type="compositionally biased region" description="Basic and acidic residues" evidence="2">
    <location>
        <begin position="1046"/>
        <end position="1055"/>
    </location>
</feature>
<feature type="coiled-coil region" evidence="1">
    <location>
        <begin position="1472"/>
        <end position="1499"/>
    </location>
</feature>
<proteinExistence type="predicted"/>
<feature type="region of interest" description="Disordered" evidence="2">
    <location>
        <begin position="1341"/>
        <end position="1393"/>
    </location>
</feature>
<feature type="compositionally biased region" description="Basic and acidic residues" evidence="2">
    <location>
        <begin position="352"/>
        <end position="369"/>
    </location>
</feature>
<feature type="compositionally biased region" description="Basic and acidic residues" evidence="2">
    <location>
        <begin position="760"/>
        <end position="773"/>
    </location>
</feature>
<feature type="region of interest" description="Disordered" evidence="2">
    <location>
        <begin position="1416"/>
        <end position="1443"/>
    </location>
</feature>
<feature type="compositionally biased region" description="Low complexity" evidence="2">
    <location>
        <begin position="1416"/>
        <end position="1434"/>
    </location>
</feature>
<feature type="compositionally biased region" description="Low complexity" evidence="2">
    <location>
        <begin position="628"/>
        <end position="649"/>
    </location>
</feature>
<keyword evidence="4" id="KW-1185">Reference proteome</keyword>
<keyword evidence="1" id="KW-0175">Coiled coil</keyword>
<feature type="region of interest" description="Disordered" evidence="2">
    <location>
        <begin position="1176"/>
        <end position="1208"/>
    </location>
</feature>
<evidence type="ECO:0000313" key="4">
    <source>
        <dbReference type="Proteomes" id="UP000241890"/>
    </source>
</evidence>
<feature type="region of interest" description="Disordered" evidence="2">
    <location>
        <begin position="264"/>
        <end position="463"/>
    </location>
</feature>
<feature type="region of interest" description="Disordered" evidence="2">
    <location>
        <begin position="756"/>
        <end position="786"/>
    </location>
</feature>
<dbReference type="EMBL" id="BEYU01000020">
    <property type="protein sequence ID" value="GBG26350.1"/>
    <property type="molecule type" value="Genomic_DNA"/>
</dbReference>
<comment type="caution">
    <text evidence="3">The sequence shown here is derived from an EMBL/GenBank/DDBJ whole genome shotgun (WGS) entry which is preliminary data.</text>
</comment>
<feature type="region of interest" description="Disordered" evidence="2">
    <location>
        <begin position="1749"/>
        <end position="1790"/>
    </location>
</feature>
<feature type="region of interest" description="Disordered" evidence="2">
    <location>
        <begin position="1831"/>
        <end position="1887"/>
    </location>
</feature>
<feature type="region of interest" description="Disordered" evidence="2">
    <location>
        <begin position="197"/>
        <end position="246"/>
    </location>
</feature>
<sequence length="1887" mass="214658">MSQTPGENTTDKATPDSVVLEEEIDPNYTPTREECLDYGKWLGMSFPEDEEFLWIARDGLKAPLPEHWKPLLDITMATAQNGQDSVVLEEEIDPDYSPTREECLDYGKWLGMSFPEDEELLWIAREGLKAPLPEHWKPCRTLDTNEISSWDHPCDSFYRNLYEEEKARRNLRHQPWITKEDNDRHRDESVEVRKIVEMQRSQNDVDPVVKNRAEQLRREPGDLVTRNGDKSRGGPSDGNLGLSRRASGDAVGGLSLNKHAVLPGIAKPAPRNHGAPSPAPDAARREKEESTYESERSTRSESSRREMRQMSPTLGSLRQGPQEGERRRKSLRSEPATIVGAPNVRSVETFEAEERVRQQRSRRDDESSILRRPSSSEYEGDGDDLQVSPRNEAHDTRRSYRLHDSLSDEEEESYSSRFRKPASRSPNPFASRVHDHGEEKNRLDDELMALRQEHDEKLKDEQAKFEDELEDLRYQLANERKQKQKDHQKKMDEMDENMRHFQDELEKTERKYEHDYEGKIAEMKRKLTEFESDFVRKRADLERQDEELSQHYENEKNHIEREAQDKRRELQDLQQRIEELEAYLDGLESRSRLQEQVNELRDEKAADLELLENERAQRKRAERAAADLEQQNAQLLSEQQQRQQQQQRAEPSKRPTADASTAPDPQDSADGNDAQDTISALQAELDDARTAKMALQSRFDEEQARFQEEHERAQGELAALREQAHSSQYGDQHEELAQLQEKLAKAQEDLVEAHATLESAQRDHAEESRRAETQLENAQSAADDAQERARLAEAQHISDAAVHEKELERLNALLGDAKAETSEALKHSAALEESLAQAEADTRQAETDKRNVEASLKALEEARANLETRCSELEGLVETTRNDGEQSDANASRDEALRDLESKLHAARTSLVNERATARSERNALEDKISAARHELERARERAKRNDTTSASQYNDLRDKLAATEKRCIELEQEIRAAHEAHDEKIAKLRRREDAETTRLDTALAEAESAREQALKDVAQLHEEMQASRAAFAREKDALRAQLERAETKGHHENQEQVATAKAREQELSERLEAALRNAEELDAKLRGSEERHKKDLAAAQNERERLRDKMDALVASSSQGENDEWTQQVQSALREAAELREEKTNLCQQLSAADEKLGTLETEQEFLRGKLHDAREEAQSMRAETARLKSMASQAAEDADASLGSHHEESLTLQRTIHGLQKSLLALKLEHSQAQDDEAHAQKQLEALEDALTSANRATSEGKRRILALESTQRQLATREADLQAQVVSLQTELDDTQAELLAQTDRIRAQAEKSRRLDKERHSAVAEVEELRERIRDLEESAAQAPSTLTRSQASEVERHQRRLETERAQLEEDRRTLDKERRKVEESAKTVKRQLVQLEDRFRVRKRSFSASSAALGRASRSSPRAPSFAAHQGDQFEDHRPTRQEALDAAEAWQRDANDEKSAIASARSLLLSQRQELEAQRARLGEQQDAWRELDGPRPASVGKLGSVLEAQEDELTDALRDLSRKLTWLQTMQDLHEEVSRCAERCVGEEAESAHDDSFFRVLEEYRADEFLATQRRRRARVPEVDDEEEDDLNVFDDDEQDGFVHESGPFRARRYHDGDEHEAFGVTDVDDDLYRTTTLGDENDSVRGNAAAAATAAAAAAAAAAHTRARVALHPGMGGYAYPVFHAGPPHAPHAPYHHPVYMAASRHPGSNVVYVNENGQILQEAAPPVMPVPRRRPFKARQNQNHVESGYQRSEGPVSSAHSYSMGPEASSSLSPATMSGAHEVSVLPEELRLMESRWSEQRALAQEHSQWLMNFRRDLERVSSIPSSETSTTSSAGSQRRGLKARRHRRSHGPISKHDKPLSRSSRRPVRSRLETKI</sequence>
<feature type="region of interest" description="Disordered" evidence="2">
    <location>
        <begin position="876"/>
        <end position="895"/>
    </location>
</feature>
<feature type="region of interest" description="Disordered" evidence="2">
    <location>
        <begin position="1083"/>
        <end position="1106"/>
    </location>
</feature>
<feature type="compositionally biased region" description="Basic and acidic residues" evidence="2">
    <location>
        <begin position="282"/>
        <end position="308"/>
    </location>
</feature>
<gene>
    <name evidence="3" type="ORF">FCC1311_025712</name>
</gene>
<dbReference type="InterPro" id="IPR053233">
    <property type="entry name" value="ABRA-related"/>
</dbReference>
<feature type="compositionally biased region" description="Polar residues" evidence="2">
    <location>
        <begin position="1346"/>
        <end position="1357"/>
    </location>
</feature>
<feature type="compositionally biased region" description="Basic and acidic residues" evidence="2">
    <location>
        <begin position="451"/>
        <end position="463"/>
    </location>
</feature>
<protein>
    <submittedName>
        <fullName evidence="3">Centrosomal protein of 164 kDa</fullName>
    </submittedName>
</protein>
<feature type="compositionally biased region" description="Basic and acidic residues" evidence="2">
    <location>
        <begin position="432"/>
        <end position="445"/>
    </location>
</feature>
<evidence type="ECO:0000313" key="3">
    <source>
        <dbReference type="EMBL" id="GBG26350.1"/>
    </source>
</evidence>
<feature type="region of interest" description="Disordered" evidence="2">
    <location>
        <begin position="1046"/>
        <end position="1067"/>
    </location>
</feature>
<dbReference type="Proteomes" id="UP000241890">
    <property type="component" value="Unassembled WGS sequence"/>
</dbReference>
<dbReference type="PANTHER" id="PTHR21715">
    <property type="entry name" value="RH04127P"/>
    <property type="match status" value="1"/>
</dbReference>
<feature type="region of interest" description="Disordered" evidence="2">
    <location>
        <begin position="477"/>
        <end position="496"/>
    </location>
</feature>